<keyword evidence="2" id="KW-1185">Reference proteome</keyword>
<evidence type="ECO:0000313" key="1">
    <source>
        <dbReference type="EMBL" id="KAE8349281.1"/>
    </source>
</evidence>
<accession>A0A5N6YV09</accession>
<dbReference type="Proteomes" id="UP000327118">
    <property type="component" value="Unassembled WGS sequence"/>
</dbReference>
<proteinExistence type="predicted"/>
<reference evidence="2" key="1">
    <citation type="submission" date="2019-04" db="EMBL/GenBank/DDBJ databases">
        <title>Friends and foes A comparative genomics studyof 23 Aspergillus species from section Flavi.</title>
        <authorList>
            <consortium name="DOE Joint Genome Institute"/>
            <person name="Kjaerbolling I."/>
            <person name="Vesth T."/>
            <person name="Frisvad J.C."/>
            <person name="Nybo J.L."/>
            <person name="Theobald S."/>
            <person name="Kildgaard S."/>
            <person name="Isbrandt T."/>
            <person name="Kuo A."/>
            <person name="Sato A."/>
            <person name="Lyhne E.K."/>
            <person name="Kogle M.E."/>
            <person name="Wiebenga A."/>
            <person name="Kun R.S."/>
            <person name="Lubbers R.J."/>
            <person name="Makela M.R."/>
            <person name="Barry K."/>
            <person name="Chovatia M."/>
            <person name="Clum A."/>
            <person name="Daum C."/>
            <person name="Haridas S."/>
            <person name="He G."/>
            <person name="LaButti K."/>
            <person name="Lipzen A."/>
            <person name="Mondo S."/>
            <person name="Riley R."/>
            <person name="Salamov A."/>
            <person name="Simmons B.A."/>
            <person name="Magnuson J.K."/>
            <person name="Henrissat B."/>
            <person name="Mortensen U.H."/>
            <person name="Larsen T.O."/>
            <person name="Devries R.P."/>
            <person name="Grigoriev I.V."/>
            <person name="Machida M."/>
            <person name="Baker S.E."/>
            <person name="Andersen M.R."/>
        </authorList>
    </citation>
    <scope>NUCLEOTIDE SEQUENCE [LARGE SCALE GENOMIC DNA]</scope>
    <source>
        <strain evidence="2">CBS 553.77</strain>
    </source>
</reference>
<sequence>MRTAYAAAPLALALRATVGKDLWTFGSGFYTGPVNNAHITKATWSVVPPSVPRGATAQDADDQPWVALWLGLQHTSGDSNSCLYQPILNWSPDQTAENCPAGPDEWCVAASTYTPHGQTTQAYIPVPKGTQLDFEGMLQPQSVVRAEDDQVHQIVTMDGKVVSKETVDLDAKLLYLYSGNECYTGSGACGTLEAYNWENITVHLSAEDERFPRTLNLFKGTKSPGFTTPDGGRTWHADTVTIPKDSWINPQVA</sequence>
<evidence type="ECO:0000313" key="2">
    <source>
        <dbReference type="Proteomes" id="UP000327118"/>
    </source>
</evidence>
<gene>
    <name evidence="1" type="ORF">BDV28DRAFT_163713</name>
</gene>
<dbReference type="EMBL" id="ML739324">
    <property type="protein sequence ID" value="KAE8349281.1"/>
    <property type="molecule type" value="Genomic_DNA"/>
</dbReference>
<protein>
    <submittedName>
        <fullName evidence="1">Uncharacterized protein</fullName>
    </submittedName>
</protein>
<name>A0A5N6YV09_9EURO</name>
<dbReference type="AlphaFoldDB" id="A0A5N6YV09"/>
<dbReference type="OrthoDB" id="5086500at2759"/>
<organism evidence="1 2">
    <name type="scientific">Aspergillus coremiiformis</name>
    <dbReference type="NCBI Taxonomy" id="138285"/>
    <lineage>
        <taxon>Eukaryota</taxon>
        <taxon>Fungi</taxon>
        <taxon>Dikarya</taxon>
        <taxon>Ascomycota</taxon>
        <taxon>Pezizomycotina</taxon>
        <taxon>Eurotiomycetes</taxon>
        <taxon>Eurotiomycetidae</taxon>
        <taxon>Eurotiales</taxon>
        <taxon>Aspergillaceae</taxon>
        <taxon>Aspergillus</taxon>
        <taxon>Aspergillus subgen. Circumdati</taxon>
    </lineage>
</organism>